<dbReference type="InterPro" id="IPR012997">
    <property type="entry name" value="RplA"/>
</dbReference>
<evidence type="ECO:0000256" key="2">
    <source>
        <dbReference type="ARBA" id="ARBA00023239"/>
    </source>
</evidence>
<feature type="chain" id="PRO_5031663298" description="Endolytic peptidoglycan transglycosylase RlpA" evidence="7">
    <location>
        <begin position="25"/>
        <end position="334"/>
    </location>
</feature>
<evidence type="ECO:0000313" key="9">
    <source>
        <dbReference type="EMBL" id="MBB6342293.1"/>
    </source>
</evidence>
<keyword evidence="4" id="KW-0472">Membrane</keyword>
<evidence type="ECO:0000256" key="1">
    <source>
        <dbReference type="ARBA" id="ARBA00022729"/>
    </source>
</evidence>
<dbReference type="SUPFAM" id="SSF50685">
    <property type="entry name" value="Barwin-like endoglucanases"/>
    <property type="match status" value="1"/>
</dbReference>
<dbReference type="InterPro" id="IPR007730">
    <property type="entry name" value="SPOR-like_dom"/>
</dbReference>
<evidence type="ECO:0000256" key="6">
    <source>
        <dbReference type="SAM" id="MobiDB-lite"/>
    </source>
</evidence>
<name>A0A7X0BTQ5_9PSED</name>
<dbReference type="Pfam" id="PF03330">
    <property type="entry name" value="DPBB_1"/>
    <property type="match status" value="1"/>
</dbReference>
<dbReference type="GO" id="GO:0042834">
    <property type="term" value="F:peptidoglycan binding"/>
    <property type="evidence" value="ECO:0007669"/>
    <property type="project" value="InterPro"/>
</dbReference>
<dbReference type="Proteomes" id="UP000557193">
    <property type="component" value="Unassembled WGS sequence"/>
</dbReference>
<evidence type="ECO:0000313" key="10">
    <source>
        <dbReference type="Proteomes" id="UP000557193"/>
    </source>
</evidence>
<sequence>MRLPTLALYAALATVLASCSSSRAPQPVQPGTGPLSGPGDFSRPHRDGSPWWDVDVSRIPDAVPMPHYGRYKANPYSVMGKTYFPLQDARRYRATGTASWYGTKFHGQATANGETYDLYGMTAAHKTLPLPSYVKVTNLDNGKTVILRVNDRGPFYSDRIIDLSFAAAKKLGYAETGTARVTVEGIDPHEWWAQQGRPVPLVLAAPQQASNKPLSLPATSAQAMPAPVEQYTPPLEQHAAAVLPVQIDAKKNASAGLSGLYLQVGAFANPDAAELLKSKLGSLTAAPVFISSVALNQQILHRVRLGPIDTQDEALKLQDSIRLANLGQPTLVKP</sequence>
<dbReference type="Pfam" id="PF05036">
    <property type="entry name" value="SPOR"/>
    <property type="match status" value="1"/>
</dbReference>
<dbReference type="PANTHER" id="PTHR34183:SF1">
    <property type="entry name" value="ENDOLYTIC PEPTIDOGLYCAN TRANSGLYCOSYLASE RLPA"/>
    <property type="match status" value="1"/>
</dbReference>
<dbReference type="FunFam" id="2.40.40.10:FF:000003">
    <property type="entry name" value="Endolytic peptidoglycan transglycosylase RlpA"/>
    <property type="match status" value="1"/>
</dbReference>
<evidence type="ECO:0000259" key="8">
    <source>
        <dbReference type="PROSITE" id="PS51724"/>
    </source>
</evidence>
<accession>A0A7X0BTQ5</accession>
<dbReference type="EMBL" id="JACHLL010000004">
    <property type="protein sequence ID" value="MBB6342293.1"/>
    <property type="molecule type" value="Genomic_DNA"/>
</dbReference>
<dbReference type="SUPFAM" id="SSF110997">
    <property type="entry name" value="Sporulation related repeat"/>
    <property type="match status" value="1"/>
</dbReference>
<keyword evidence="3 4" id="KW-0961">Cell wall biogenesis/degradation</keyword>
<feature type="domain" description="SPOR" evidence="8">
    <location>
        <begin position="254"/>
        <end position="334"/>
    </location>
</feature>
<keyword evidence="10" id="KW-1185">Reference proteome</keyword>
<comment type="similarity">
    <text evidence="4 5">Belongs to the RlpA family.</text>
</comment>
<dbReference type="NCBIfam" id="TIGR00413">
    <property type="entry name" value="rlpA"/>
    <property type="match status" value="1"/>
</dbReference>
<keyword evidence="4" id="KW-0564">Palmitate</keyword>
<dbReference type="PANTHER" id="PTHR34183">
    <property type="entry name" value="ENDOLYTIC PEPTIDOGLYCAN TRANSGLYCOSYLASE RLPA"/>
    <property type="match status" value="1"/>
</dbReference>
<dbReference type="InterPro" id="IPR034718">
    <property type="entry name" value="RlpA"/>
</dbReference>
<keyword evidence="1 7" id="KW-0732">Signal</keyword>
<dbReference type="PROSITE" id="PS51257">
    <property type="entry name" value="PROKAR_LIPOPROTEIN"/>
    <property type="match status" value="1"/>
</dbReference>
<evidence type="ECO:0000256" key="4">
    <source>
        <dbReference type="HAMAP-Rule" id="MF_02071"/>
    </source>
</evidence>
<dbReference type="Gene3D" id="3.30.70.1070">
    <property type="entry name" value="Sporulation related repeat"/>
    <property type="match status" value="1"/>
</dbReference>
<dbReference type="GO" id="GO:0071555">
    <property type="term" value="P:cell wall organization"/>
    <property type="evidence" value="ECO:0007669"/>
    <property type="project" value="UniProtKB-KW"/>
</dbReference>
<dbReference type="GO" id="GO:0005886">
    <property type="term" value="C:plasma membrane"/>
    <property type="evidence" value="ECO:0007669"/>
    <property type="project" value="UniProtKB-SubCell"/>
</dbReference>
<dbReference type="InterPro" id="IPR036680">
    <property type="entry name" value="SPOR-like_sf"/>
</dbReference>
<dbReference type="HAMAP" id="MF_02071">
    <property type="entry name" value="RlpA"/>
    <property type="match status" value="1"/>
</dbReference>
<keyword evidence="4" id="KW-1003">Cell membrane</keyword>
<gene>
    <name evidence="4" type="primary">rlpA</name>
    <name evidence="9" type="ORF">HNP49_002475</name>
</gene>
<dbReference type="GO" id="GO:0009279">
    <property type="term" value="C:cell outer membrane"/>
    <property type="evidence" value="ECO:0007669"/>
    <property type="project" value="TreeGrafter"/>
</dbReference>
<comment type="caution">
    <text evidence="9">The sequence shown here is derived from an EMBL/GenBank/DDBJ whole genome shotgun (WGS) entry which is preliminary data.</text>
</comment>
<feature type="region of interest" description="Disordered" evidence="6">
    <location>
        <begin position="21"/>
        <end position="47"/>
    </location>
</feature>
<dbReference type="Gene3D" id="2.40.40.10">
    <property type="entry name" value="RlpA-like domain"/>
    <property type="match status" value="1"/>
</dbReference>
<dbReference type="AlphaFoldDB" id="A0A7X0BTQ5"/>
<dbReference type="GO" id="GO:0008932">
    <property type="term" value="F:lytic endotransglycosylase activity"/>
    <property type="evidence" value="ECO:0007669"/>
    <property type="project" value="UniProtKB-UniRule"/>
</dbReference>
<proteinExistence type="inferred from homology"/>
<evidence type="ECO:0000256" key="7">
    <source>
        <dbReference type="SAM" id="SignalP"/>
    </source>
</evidence>
<feature type="signal peptide" evidence="7">
    <location>
        <begin position="1"/>
        <end position="24"/>
    </location>
</feature>
<dbReference type="PROSITE" id="PS51724">
    <property type="entry name" value="SPOR"/>
    <property type="match status" value="1"/>
</dbReference>
<organism evidence="9 10">
    <name type="scientific">Pseudomonas fluvialis</name>
    <dbReference type="NCBI Taxonomy" id="1793966"/>
    <lineage>
        <taxon>Bacteria</taxon>
        <taxon>Pseudomonadati</taxon>
        <taxon>Pseudomonadota</taxon>
        <taxon>Gammaproteobacteria</taxon>
        <taxon>Pseudomonadales</taxon>
        <taxon>Pseudomonadaceae</taxon>
        <taxon>Pseudomonas</taxon>
    </lineage>
</organism>
<dbReference type="InterPro" id="IPR009009">
    <property type="entry name" value="RlpA-like_DPBB"/>
</dbReference>
<dbReference type="GO" id="GO:0000270">
    <property type="term" value="P:peptidoglycan metabolic process"/>
    <property type="evidence" value="ECO:0007669"/>
    <property type="project" value="UniProtKB-UniRule"/>
</dbReference>
<dbReference type="CDD" id="cd22268">
    <property type="entry name" value="DPBB_RlpA-like"/>
    <property type="match status" value="1"/>
</dbReference>
<keyword evidence="4 9" id="KW-0449">Lipoprotein</keyword>
<comment type="subcellular location">
    <subcellularLocation>
        <location evidence="4">Cell membrane</location>
        <topology evidence="4">Lipid-anchor</topology>
    </subcellularLocation>
</comment>
<dbReference type="RefSeq" id="WP_184683675.1">
    <property type="nucleotide sequence ID" value="NZ_JACHLL010000004.1"/>
</dbReference>
<evidence type="ECO:0000256" key="5">
    <source>
        <dbReference type="RuleBase" id="RU003495"/>
    </source>
</evidence>
<dbReference type="InterPro" id="IPR036908">
    <property type="entry name" value="RlpA-like_sf"/>
</dbReference>
<evidence type="ECO:0000256" key="3">
    <source>
        <dbReference type="ARBA" id="ARBA00023316"/>
    </source>
</evidence>
<reference evidence="9 10" key="1">
    <citation type="submission" date="2020-08" db="EMBL/GenBank/DDBJ databases">
        <title>Functional genomics of gut bacteria from endangered species of beetles.</title>
        <authorList>
            <person name="Carlos-Shanley C."/>
        </authorList>
    </citation>
    <scope>NUCLEOTIDE SEQUENCE [LARGE SCALE GENOMIC DNA]</scope>
    <source>
        <strain evidence="9 10">S00202</strain>
    </source>
</reference>
<keyword evidence="2 4" id="KW-0456">Lyase</keyword>
<protein>
    <recommendedName>
        <fullName evidence="4">Endolytic peptidoglycan transglycosylase RlpA</fullName>
        <ecNumber evidence="4">4.2.2.-</ecNumber>
    </recommendedName>
</protein>
<comment type="function">
    <text evidence="4">Lytic transglycosylase with a strong preference for naked glycan strands that lack stem peptides.</text>
</comment>
<dbReference type="EC" id="4.2.2.-" evidence="4"/>